<protein>
    <submittedName>
        <fullName evidence="2">Uncharacterized protein</fullName>
    </submittedName>
</protein>
<keyword evidence="1" id="KW-0472">Membrane</keyword>
<dbReference type="PaxDb" id="411902-CLOBOL_02743"/>
<sequence length="65" mass="7287">MQTAARSFDLFISFTLFSLSYFTSLSIQYMCRGNIKMLLPFSPFTDFIMCGKKKTAPGLLPAPHG</sequence>
<evidence type="ECO:0000313" key="2">
    <source>
        <dbReference type="EMBL" id="EDP17043.1"/>
    </source>
</evidence>
<evidence type="ECO:0000313" key="3">
    <source>
        <dbReference type="Proteomes" id="UP000005396"/>
    </source>
</evidence>
<dbReference type="EMBL" id="ABCC02000025">
    <property type="protein sequence ID" value="EDP17043.1"/>
    <property type="molecule type" value="Genomic_DNA"/>
</dbReference>
<name>A8RQI4_ENTBW</name>
<reference evidence="2 3" key="2">
    <citation type="submission" date="2007-09" db="EMBL/GenBank/DDBJ databases">
        <title>Draft genome sequence of Clostridium bolteae (ATCC BAA-613).</title>
        <authorList>
            <person name="Sudarsanam P."/>
            <person name="Ley R."/>
            <person name="Guruge J."/>
            <person name="Turnbaugh P.J."/>
            <person name="Mahowald M."/>
            <person name="Liep D."/>
            <person name="Gordon J."/>
        </authorList>
    </citation>
    <scope>NUCLEOTIDE SEQUENCE [LARGE SCALE GENOMIC DNA]</scope>
    <source>
        <strain evidence="3">ATCC BAA-613 / DSM 15670 / CCUG 46953 / JCM 12243 / WAL 16351</strain>
    </source>
</reference>
<keyword evidence="1" id="KW-1133">Transmembrane helix</keyword>
<comment type="caution">
    <text evidence="2">The sequence shown here is derived from an EMBL/GenBank/DDBJ whole genome shotgun (WGS) entry which is preliminary data.</text>
</comment>
<organism evidence="2 3">
    <name type="scientific">Enterocloster bolteae (strain ATCC BAA-613 / DSM 15670 / CCUG 46953 / JCM 12243 / WAL 16351)</name>
    <name type="common">Clostridium bolteae</name>
    <dbReference type="NCBI Taxonomy" id="411902"/>
    <lineage>
        <taxon>Bacteria</taxon>
        <taxon>Bacillati</taxon>
        <taxon>Bacillota</taxon>
        <taxon>Clostridia</taxon>
        <taxon>Lachnospirales</taxon>
        <taxon>Lachnospiraceae</taxon>
        <taxon>Enterocloster</taxon>
    </lineage>
</organism>
<dbReference type="HOGENOM" id="CLU_2841981_0_0_9"/>
<reference evidence="2 3" key="1">
    <citation type="submission" date="2007-08" db="EMBL/GenBank/DDBJ databases">
        <authorList>
            <person name="Fulton L."/>
            <person name="Clifton S."/>
            <person name="Fulton B."/>
            <person name="Xu J."/>
            <person name="Minx P."/>
            <person name="Pepin K.H."/>
            <person name="Johnson M."/>
            <person name="Thiruvilangam P."/>
            <person name="Bhonagiri V."/>
            <person name="Nash W.E."/>
            <person name="Mardis E.R."/>
            <person name="Wilson R.K."/>
        </authorList>
    </citation>
    <scope>NUCLEOTIDE SEQUENCE [LARGE SCALE GENOMIC DNA]</scope>
    <source>
        <strain evidence="3">ATCC BAA-613 / DSM 15670 / CCUG 46953 / JCM 12243 / WAL 16351</strain>
    </source>
</reference>
<accession>A8RQI4</accession>
<evidence type="ECO:0000256" key="1">
    <source>
        <dbReference type="SAM" id="Phobius"/>
    </source>
</evidence>
<dbReference type="Proteomes" id="UP000005396">
    <property type="component" value="Unassembled WGS sequence"/>
</dbReference>
<feature type="transmembrane region" description="Helical" evidence="1">
    <location>
        <begin position="12"/>
        <end position="31"/>
    </location>
</feature>
<dbReference type="AlphaFoldDB" id="A8RQI4"/>
<gene>
    <name evidence="2" type="ORF">CLOBOL_02743</name>
</gene>
<keyword evidence="1" id="KW-0812">Transmembrane</keyword>
<proteinExistence type="predicted"/>